<reference evidence="1" key="2">
    <citation type="submission" date="2022-01" db="EMBL/GenBank/DDBJ databases">
        <authorList>
            <person name="Yamashiro T."/>
            <person name="Shiraishi A."/>
            <person name="Satake H."/>
            <person name="Nakayama K."/>
        </authorList>
    </citation>
    <scope>NUCLEOTIDE SEQUENCE</scope>
</reference>
<evidence type="ECO:0000313" key="1">
    <source>
        <dbReference type="EMBL" id="GJT46743.1"/>
    </source>
</evidence>
<evidence type="ECO:0008006" key="3">
    <source>
        <dbReference type="Google" id="ProtNLM"/>
    </source>
</evidence>
<reference evidence="1" key="1">
    <citation type="journal article" date="2022" name="Int. J. Mol. Sci.">
        <title>Draft Genome of Tanacetum Coccineum: Genomic Comparison of Closely Related Tanacetum-Family Plants.</title>
        <authorList>
            <person name="Yamashiro T."/>
            <person name="Shiraishi A."/>
            <person name="Nakayama K."/>
            <person name="Satake H."/>
        </authorList>
    </citation>
    <scope>NUCLEOTIDE SEQUENCE</scope>
</reference>
<name>A0ABQ5E795_9ASTR</name>
<sequence>MLVAEQIENTRLNTLTNFLKYDSLNVPNVSHDRLRVSIFPVSLTGAASEWFKDESISFITKWVDLADKFFGKFYPPSHAGRKVETNKVNKMILCDPIDTKFENWLASKFMSYKTMDRCTKNALWNYWKKGNDQKVMTNGELYNSEDGNLNEEEEIAQVFRIDTNIFHFKTPLCKAFEEFNYLFGIDADVLTKDIPGFKTYEEYKDDRIYEWNDKIPWVHEKTWMADGVWKELTAVKHGCKPFCFKSGHSEWPTYYEHDANIEAEVNSNYNPYFDISRLFNDHTIKNDDKDVQDEMELNKDKDDDMGYLDDYLVHGNAPFIIN</sequence>
<protein>
    <recommendedName>
        <fullName evidence="3">Retrotransposon gag domain-containing protein</fullName>
    </recommendedName>
</protein>
<accession>A0ABQ5E795</accession>
<comment type="caution">
    <text evidence="1">The sequence shown here is derived from an EMBL/GenBank/DDBJ whole genome shotgun (WGS) entry which is preliminary data.</text>
</comment>
<dbReference type="EMBL" id="BQNB010016010">
    <property type="protein sequence ID" value="GJT46743.1"/>
    <property type="molecule type" value="Genomic_DNA"/>
</dbReference>
<evidence type="ECO:0000313" key="2">
    <source>
        <dbReference type="Proteomes" id="UP001151760"/>
    </source>
</evidence>
<gene>
    <name evidence="1" type="ORF">Tco_0955458</name>
</gene>
<dbReference type="Proteomes" id="UP001151760">
    <property type="component" value="Unassembled WGS sequence"/>
</dbReference>
<organism evidence="1 2">
    <name type="scientific">Tanacetum coccineum</name>
    <dbReference type="NCBI Taxonomy" id="301880"/>
    <lineage>
        <taxon>Eukaryota</taxon>
        <taxon>Viridiplantae</taxon>
        <taxon>Streptophyta</taxon>
        <taxon>Embryophyta</taxon>
        <taxon>Tracheophyta</taxon>
        <taxon>Spermatophyta</taxon>
        <taxon>Magnoliopsida</taxon>
        <taxon>eudicotyledons</taxon>
        <taxon>Gunneridae</taxon>
        <taxon>Pentapetalae</taxon>
        <taxon>asterids</taxon>
        <taxon>campanulids</taxon>
        <taxon>Asterales</taxon>
        <taxon>Asteraceae</taxon>
        <taxon>Asteroideae</taxon>
        <taxon>Anthemideae</taxon>
        <taxon>Anthemidinae</taxon>
        <taxon>Tanacetum</taxon>
    </lineage>
</organism>
<proteinExistence type="predicted"/>
<keyword evidence="2" id="KW-1185">Reference proteome</keyword>